<protein>
    <submittedName>
        <fullName evidence="2">Uncharacterized protein</fullName>
    </submittedName>
</protein>
<sequence>MTLHDSHRSQTAARQEDHTTAPFPGPVTLLERPTQACDQCDEPTTNTTVDNPHDHDTLCDYCLEQREWENHHQEHQCDNPPNPDCLCTRNHWAENAWEHAEDAWKAWKHP</sequence>
<accession>A0ABU1FX74</accession>
<proteinExistence type="predicted"/>
<evidence type="ECO:0000313" key="3">
    <source>
        <dbReference type="Proteomes" id="UP001260872"/>
    </source>
</evidence>
<feature type="compositionally biased region" description="Basic and acidic residues" evidence="1">
    <location>
        <begin position="1"/>
        <end position="19"/>
    </location>
</feature>
<keyword evidence="3" id="KW-1185">Reference proteome</keyword>
<name>A0ABU1FX74_9MICC</name>
<gene>
    <name evidence="2" type="ORF">RH857_12485</name>
</gene>
<dbReference type="EMBL" id="JAVKGT010000044">
    <property type="protein sequence ID" value="MDR5712937.1"/>
    <property type="molecule type" value="Genomic_DNA"/>
</dbReference>
<organism evidence="2 3">
    <name type="scientific">Nesterenkonia flava</name>
    <dbReference type="NCBI Taxonomy" id="469799"/>
    <lineage>
        <taxon>Bacteria</taxon>
        <taxon>Bacillati</taxon>
        <taxon>Actinomycetota</taxon>
        <taxon>Actinomycetes</taxon>
        <taxon>Micrococcales</taxon>
        <taxon>Micrococcaceae</taxon>
        <taxon>Nesterenkonia</taxon>
    </lineage>
</organism>
<comment type="caution">
    <text evidence="2">The sequence shown here is derived from an EMBL/GenBank/DDBJ whole genome shotgun (WGS) entry which is preliminary data.</text>
</comment>
<evidence type="ECO:0000256" key="1">
    <source>
        <dbReference type="SAM" id="MobiDB-lite"/>
    </source>
</evidence>
<dbReference type="RefSeq" id="WP_310538305.1">
    <property type="nucleotide sequence ID" value="NZ_BAAAOC010000012.1"/>
</dbReference>
<dbReference type="Proteomes" id="UP001260872">
    <property type="component" value="Unassembled WGS sequence"/>
</dbReference>
<feature type="region of interest" description="Disordered" evidence="1">
    <location>
        <begin position="1"/>
        <end position="29"/>
    </location>
</feature>
<reference evidence="3" key="1">
    <citation type="submission" date="2023-07" db="EMBL/GenBank/DDBJ databases">
        <title>Description of three actinobacteria isolated from air of manufacturing shop in a pharmaceutical factory.</title>
        <authorList>
            <person name="Zhang D.-F."/>
        </authorList>
    </citation>
    <scope>NUCLEOTIDE SEQUENCE [LARGE SCALE GENOMIC DNA]</scope>
    <source>
        <strain evidence="3">CCTCC AB 207010</strain>
    </source>
</reference>
<evidence type="ECO:0000313" key="2">
    <source>
        <dbReference type="EMBL" id="MDR5712937.1"/>
    </source>
</evidence>